<keyword evidence="1" id="KW-0732">Signal</keyword>
<dbReference type="GO" id="GO:0008046">
    <property type="term" value="F:axon guidance receptor activity"/>
    <property type="evidence" value="ECO:0007669"/>
    <property type="project" value="TreeGrafter"/>
</dbReference>
<dbReference type="CDD" id="cd00096">
    <property type="entry name" value="Ig"/>
    <property type="match status" value="1"/>
</dbReference>
<keyword evidence="2" id="KW-1015">Disulfide bond</keyword>
<proteinExistence type="predicted"/>
<organism evidence="5 6">
    <name type="scientific">Dinothrombium tinctorium</name>
    <dbReference type="NCBI Taxonomy" id="1965070"/>
    <lineage>
        <taxon>Eukaryota</taxon>
        <taxon>Metazoa</taxon>
        <taxon>Ecdysozoa</taxon>
        <taxon>Arthropoda</taxon>
        <taxon>Chelicerata</taxon>
        <taxon>Arachnida</taxon>
        <taxon>Acari</taxon>
        <taxon>Acariformes</taxon>
        <taxon>Trombidiformes</taxon>
        <taxon>Prostigmata</taxon>
        <taxon>Anystina</taxon>
        <taxon>Parasitengona</taxon>
        <taxon>Trombidioidea</taxon>
        <taxon>Trombidiidae</taxon>
        <taxon>Dinothrombium</taxon>
    </lineage>
</organism>
<dbReference type="PANTHER" id="PTHR45080:SF8">
    <property type="entry name" value="IG-LIKE DOMAIN-CONTAINING PROTEIN"/>
    <property type="match status" value="1"/>
</dbReference>
<name>A0A3S4Q9U8_9ACAR</name>
<dbReference type="GO" id="GO:0005886">
    <property type="term" value="C:plasma membrane"/>
    <property type="evidence" value="ECO:0007669"/>
    <property type="project" value="TreeGrafter"/>
</dbReference>
<evidence type="ECO:0000256" key="1">
    <source>
        <dbReference type="ARBA" id="ARBA00022729"/>
    </source>
</evidence>
<gene>
    <name evidence="5" type="ORF">B4U79_16833</name>
</gene>
<dbReference type="AlphaFoldDB" id="A0A3S4Q9U8"/>
<evidence type="ECO:0000313" key="6">
    <source>
        <dbReference type="Proteomes" id="UP000285301"/>
    </source>
</evidence>
<evidence type="ECO:0000313" key="5">
    <source>
        <dbReference type="EMBL" id="RWS00681.1"/>
    </source>
</evidence>
<keyword evidence="3" id="KW-0393">Immunoglobulin domain</keyword>
<sequence>MQISITLLVGGSCRENAIHAKTGISDYIECEADGTPRPMISWYRNGKPILENTYETSKGEYFFTGTTKSRLYFDCPQAEESGFYTCVANNSKREVNRTFEFIVEEENEIASEESLSLCELKSHGISWFKSTRDVYDVSDDDKLVRIKNSDEYKIEDKGDLIIKNLNSSESLHYYCKVSNQYGKDSQMTYFTLLD</sequence>
<keyword evidence="6" id="KW-1185">Reference proteome</keyword>
<dbReference type="GO" id="GO:0050808">
    <property type="term" value="P:synapse organization"/>
    <property type="evidence" value="ECO:0007669"/>
    <property type="project" value="TreeGrafter"/>
</dbReference>
<dbReference type="PANTHER" id="PTHR45080">
    <property type="entry name" value="CONTACTIN 5"/>
    <property type="match status" value="1"/>
</dbReference>
<dbReference type="Gene3D" id="2.60.40.10">
    <property type="entry name" value="Immunoglobulins"/>
    <property type="match status" value="2"/>
</dbReference>
<dbReference type="SUPFAM" id="SSF48726">
    <property type="entry name" value="Immunoglobulin"/>
    <property type="match status" value="2"/>
</dbReference>
<dbReference type="PROSITE" id="PS50835">
    <property type="entry name" value="IG_LIKE"/>
    <property type="match status" value="1"/>
</dbReference>
<dbReference type="STRING" id="1965070.A0A3S4Q9U8"/>
<dbReference type="InterPro" id="IPR007110">
    <property type="entry name" value="Ig-like_dom"/>
</dbReference>
<evidence type="ECO:0000259" key="4">
    <source>
        <dbReference type="PROSITE" id="PS50835"/>
    </source>
</evidence>
<evidence type="ECO:0000256" key="3">
    <source>
        <dbReference type="ARBA" id="ARBA00023319"/>
    </source>
</evidence>
<dbReference type="InterPro" id="IPR013783">
    <property type="entry name" value="Ig-like_fold"/>
</dbReference>
<dbReference type="EMBL" id="NCKU01010761">
    <property type="protein sequence ID" value="RWS00681.1"/>
    <property type="molecule type" value="Genomic_DNA"/>
</dbReference>
<accession>A0A3S4Q9U8</accession>
<reference evidence="5 6" key="1">
    <citation type="journal article" date="2018" name="Gigascience">
        <title>Genomes of trombidid mites reveal novel predicted allergens and laterally-transferred genes associated with secondary metabolism.</title>
        <authorList>
            <person name="Dong X."/>
            <person name="Chaisiri K."/>
            <person name="Xia D."/>
            <person name="Armstrong S.D."/>
            <person name="Fang Y."/>
            <person name="Donnelly M.J."/>
            <person name="Kadowaki T."/>
            <person name="McGarry J.W."/>
            <person name="Darby A.C."/>
            <person name="Makepeace B.L."/>
        </authorList>
    </citation>
    <scope>NUCLEOTIDE SEQUENCE [LARGE SCALE GENOMIC DNA]</scope>
    <source>
        <strain evidence="5">UoL-WK</strain>
    </source>
</reference>
<dbReference type="GO" id="GO:0007156">
    <property type="term" value="P:homophilic cell adhesion via plasma membrane adhesion molecules"/>
    <property type="evidence" value="ECO:0007669"/>
    <property type="project" value="TreeGrafter"/>
</dbReference>
<comment type="caution">
    <text evidence="5">The sequence shown here is derived from an EMBL/GenBank/DDBJ whole genome shotgun (WGS) entry which is preliminary data.</text>
</comment>
<dbReference type="InterPro" id="IPR050958">
    <property type="entry name" value="Cell_Adh-Cytoskel_Orgn"/>
</dbReference>
<dbReference type="Pfam" id="PF13927">
    <property type="entry name" value="Ig_3"/>
    <property type="match status" value="1"/>
</dbReference>
<feature type="domain" description="Ig-like" evidence="4">
    <location>
        <begin position="28"/>
        <end position="96"/>
    </location>
</feature>
<protein>
    <submittedName>
        <fullName evidence="5">Neural/ectodermal development factor IMP-L2-like protein</fullName>
    </submittedName>
</protein>
<dbReference type="GO" id="GO:0043025">
    <property type="term" value="C:neuronal cell body"/>
    <property type="evidence" value="ECO:0007669"/>
    <property type="project" value="TreeGrafter"/>
</dbReference>
<dbReference type="GO" id="GO:0030424">
    <property type="term" value="C:axon"/>
    <property type="evidence" value="ECO:0007669"/>
    <property type="project" value="TreeGrafter"/>
</dbReference>
<dbReference type="Proteomes" id="UP000285301">
    <property type="component" value="Unassembled WGS sequence"/>
</dbReference>
<dbReference type="InterPro" id="IPR036179">
    <property type="entry name" value="Ig-like_dom_sf"/>
</dbReference>
<dbReference type="OrthoDB" id="6127080at2759"/>
<evidence type="ECO:0000256" key="2">
    <source>
        <dbReference type="ARBA" id="ARBA00023157"/>
    </source>
</evidence>